<protein>
    <submittedName>
        <fullName evidence="1">Uncharacterized protein</fullName>
    </submittedName>
</protein>
<dbReference type="AlphaFoldDB" id="A0A7J7LXV2"/>
<accession>A0A7J7LXV2</accession>
<organism evidence="1 2">
    <name type="scientific">Kingdonia uniflora</name>
    <dbReference type="NCBI Taxonomy" id="39325"/>
    <lineage>
        <taxon>Eukaryota</taxon>
        <taxon>Viridiplantae</taxon>
        <taxon>Streptophyta</taxon>
        <taxon>Embryophyta</taxon>
        <taxon>Tracheophyta</taxon>
        <taxon>Spermatophyta</taxon>
        <taxon>Magnoliopsida</taxon>
        <taxon>Ranunculales</taxon>
        <taxon>Circaeasteraceae</taxon>
        <taxon>Kingdonia</taxon>
    </lineage>
</organism>
<evidence type="ECO:0000313" key="1">
    <source>
        <dbReference type="EMBL" id="KAF6147412.1"/>
    </source>
</evidence>
<proteinExistence type="predicted"/>
<feature type="non-terminal residue" evidence="1">
    <location>
        <position position="52"/>
    </location>
</feature>
<dbReference type="Proteomes" id="UP000541444">
    <property type="component" value="Unassembled WGS sequence"/>
</dbReference>
<name>A0A7J7LXV2_9MAGN</name>
<evidence type="ECO:0000313" key="2">
    <source>
        <dbReference type="Proteomes" id="UP000541444"/>
    </source>
</evidence>
<dbReference type="EMBL" id="JACGCM010001910">
    <property type="protein sequence ID" value="KAF6147412.1"/>
    <property type="molecule type" value="Genomic_DNA"/>
</dbReference>
<reference evidence="1 2" key="1">
    <citation type="journal article" date="2020" name="IScience">
        <title>Genome Sequencing of the Endangered Kingdonia uniflora (Circaeasteraceae, Ranunculales) Reveals Potential Mechanisms of Evolutionary Specialization.</title>
        <authorList>
            <person name="Sun Y."/>
            <person name="Deng T."/>
            <person name="Zhang A."/>
            <person name="Moore M.J."/>
            <person name="Landis J.B."/>
            <person name="Lin N."/>
            <person name="Zhang H."/>
            <person name="Zhang X."/>
            <person name="Huang J."/>
            <person name="Zhang X."/>
            <person name="Sun H."/>
            <person name="Wang H."/>
        </authorList>
    </citation>
    <scope>NUCLEOTIDE SEQUENCE [LARGE SCALE GENOMIC DNA]</scope>
    <source>
        <strain evidence="1">TB1705</strain>
        <tissue evidence="1">Leaf</tissue>
    </source>
</reference>
<comment type="caution">
    <text evidence="1">The sequence shown here is derived from an EMBL/GenBank/DDBJ whole genome shotgun (WGS) entry which is preliminary data.</text>
</comment>
<gene>
    <name evidence="1" type="ORF">GIB67_016769</name>
</gene>
<keyword evidence="2" id="KW-1185">Reference proteome</keyword>
<sequence>MTDTSSSKSNSTTAMECEQTSAPAIDNCVDAVIKMGRILLMFSILVYHHNIY</sequence>